<dbReference type="RefSeq" id="WP_154433393.1">
    <property type="nucleotide sequence ID" value="NZ_VUNC01000001.1"/>
</dbReference>
<reference evidence="1 2" key="1">
    <citation type="submission" date="2019-08" db="EMBL/GenBank/DDBJ databases">
        <title>In-depth cultivation of the pig gut microbiome towards novel bacterial diversity and tailored functional studies.</title>
        <authorList>
            <person name="Wylensek D."/>
            <person name="Hitch T.C.A."/>
            <person name="Clavel T."/>
        </authorList>
    </citation>
    <scope>NUCLEOTIDE SEQUENCE [LARGE SCALE GENOMIC DNA]</scope>
    <source>
        <strain evidence="1 2">CA-Schmier-601-WT-1</strain>
    </source>
</reference>
<dbReference type="Proteomes" id="UP000469325">
    <property type="component" value="Unassembled WGS sequence"/>
</dbReference>
<dbReference type="EMBL" id="VUNC01000001">
    <property type="protein sequence ID" value="MST71625.1"/>
    <property type="molecule type" value="Genomic_DNA"/>
</dbReference>
<protein>
    <submittedName>
        <fullName evidence="1">Uncharacterized protein</fullName>
    </submittedName>
</protein>
<evidence type="ECO:0000313" key="2">
    <source>
        <dbReference type="Proteomes" id="UP000469325"/>
    </source>
</evidence>
<keyword evidence="2" id="KW-1185">Reference proteome</keyword>
<sequence>MADKEMDSRDRREGVSPELDLMSTTLMGDAFDALARGEALNVLLVMQDDDGNLASYEFADDGPQACLDAARDKVVRTVDGNGDSSAGLALPVRYAIAYEASIADETGAYLPAVLLEFGERGYHSYSAYSFVDGVGEGDGFRWTDPAPAGELDPLI</sequence>
<evidence type="ECO:0000313" key="1">
    <source>
        <dbReference type="EMBL" id="MST71625.1"/>
    </source>
</evidence>
<proteinExistence type="predicted"/>
<name>A0A6N7XNH5_9ACTN</name>
<dbReference type="AlphaFoldDB" id="A0A6N7XNH5"/>
<accession>A0A6N7XNH5</accession>
<comment type="caution">
    <text evidence="1">The sequence shown here is derived from an EMBL/GenBank/DDBJ whole genome shotgun (WGS) entry which is preliminary data.</text>
</comment>
<organism evidence="1 2">
    <name type="scientific">Olsenella porci</name>
    <dbReference type="NCBI Taxonomy" id="2652279"/>
    <lineage>
        <taxon>Bacteria</taxon>
        <taxon>Bacillati</taxon>
        <taxon>Actinomycetota</taxon>
        <taxon>Coriobacteriia</taxon>
        <taxon>Coriobacteriales</taxon>
        <taxon>Atopobiaceae</taxon>
        <taxon>Olsenella</taxon>
    </lineage>
</organism>
<gene>
    <name evidence="1" type="ORF">FYJ68_00595</name>
</gene>